<dbReference type="CDD" id="cd05121">
    <property type="entry name" value="ABC1_ADCK3-like"/>
    <property type="match status" value="1"/>
</dbReference>
<dbReference type="OrthoDB" id="9795390at2"/>
<dbReference type="InterPro" id="IPR011009">
    <property type="entry name" value="Kinase-like_dom_sf"/>
</dbReference>
<protein>
    <submittedName>
        <fullName evidence="3">AarF/ABC1/UbiB kinase family protein</fullName>
    </submittedName>
</protein>
<dbReference type="PANTHER" id="PTHR10566">
    <property type="entry name" value="CHAPERONE-ACTIVITY OF BC1 COMPLEX CABC1 -RELATED"/>
    <property type="match status" value="1"/>
</dbReference>
<sequence>MFEIPARHFARYFEILSVLIRHGFGSMFISGNLLSMQEENLSIVGAHLRIALAELGPAFIKMGQLASTRSDFLPQPIVQELAKLQDQVRPLAFKEIRRVVEESLQTRLESVYREFDPVPLAAASIGQVHYAILHNGERVAVKVQRPQLREIVKTDLEIFEILVSQVEQRTQWGKRYPIRMLLKEFSDTIKGELDFLNEGKNAEKLAKIGKRNSHILIPKIYWELSHPSVLTMEYISGTPLHQIIDSQETSYNIHKIADRLSKALLQQILLEGCFHGDPHPGNVFILPGEKIALLDFGITGHLTRTMREQILSLTSALIRGDNVLILETISKMGIVPEHVDRLALQADISALRHKHLKVPSREFAMGESIQDFFNIIFHHGIHIPSEFILVGKSLLTLEGALNALDPTIRLVEQAKPFSRRFIWGKFGLKNLWERIWSGRETDTTKLPIKYNRI</sequence>
<dbReference type="GO" id="GO:0005524">
    <property type="term" value="F:ATP binding"/>
    <property type="evidence" value="ECO:0007669"/>
    <property type="project" value="InterPro"/>
</dbReference>
<dbReference type="InterPro" id="IPR050154">
    <property type="entry name" value="UbiB_kinase"/>
</dbReference>
<dbReference type="SUPFAM" id="SSF56112">
    <property type="entry name" value="Protein kinase-like (PK-like)"/>
    <property type="match status" value="1"/>
</dbReference>
<evidence type="ECO:0000259" key="2">
    <source>
        <dbReference type="PROSITE" id="PS50011"/>
    </source>
</evidence>
<dbReference type="Gene3D" id="1.10.510.10">
    <property type="entry name" value="Transferase(Phosphotransferase) domain 1"/>
    <property type="match status" value="1"/>
</dbReference>
<dbReference type="InterPro" id="IPR000719">
    <property type="entry name" value="Prot_kinase_dom"/>
</dbReference>
<evidence type="ECO:0000256" key="1">
    <source>
        <dbReference type="ARBA" id="ARBA00009670"/>
    </source>
</evidence>
<comment type="similarity">
    <text evidence="1">Belongs to the protein kinase superfamily. ADCK protein kinase family.</text>
</comment>
<dbReference type="Proteomes" id="UP000298460">
    <property type="component" value="Unassembled WGS sequence"/>
</dbReference>
<dbReference type="Pfam" id="PF03109">
    <property type="entry name" value="ABC1"/>
    <property type="match status" value="1"/>
</dbReference>
<evidence type="ECO:0000313" key="4">
    <source>
        <dbReference type="Proteomes" id="UP000298460"/>
    </source>
</evidence>
<accession>A0A4Z0R9E8</accession>
<dbReference type="InterPro" id="IPR004147">
    <property type="entry name" value="ABC1_dom"/>
</dbReference>
<dbReference type="GO" id="GO:0004672">
    <property type="term" value="F:protein kinase activity"/>
    <property type="evidence" value="ECO:0007669"/>
    <property type="project" value="InterPro"/>
</dbReference>
<dbReference type="AlphaFoldDB" id="A0A4Z0R9E8"/>
<name>A0A4Z0R9E8_9FIRM</name>
<comment type="caution">
    <text evidence="3">The sequence shown here is derived from an EMBL/GenBank/DDBJ whole genome shotgun (WGS) entry which is preliminary data.</text>
</comment>
<dbReference type="PANTHER" id="PTHR10566:SF113">
    <property type="entry name" value="PROTEIN ACTIVITY OF BC1 COMPLEX KINASE 7, CHLOROPLASTIC"/>
    <property type="match status" value="1"/>
</dbReference>
<feature type="domain" description="Protein kinase" evidence="2">
    <location>
        <begin position="114"/>
        <end position="422"/>
    </location>
</feature>
<proteinExistence type="inferred from homology"/>
<reference evidence="3 4" key="1">
    <citation type="submission" date="2019-03" db="EMBL/GenBank/DDBJ databases">
        <title>Draft Genome Sequence of Desulfosporosinus fructosivorans Strain 63.6F, Isolated from Marine Sediment in the Baltic Sea.</title>
        <authorList>
            <person name="Hausmann B."/>
            <person name="Vandieken V."/>
            <person name="Pjevac P."/>
            <person name="Schreck K."/>
            <person name="Herbold C.W."/>
            <person name="Loy A."/>
        </authorList>
    </citation>
    <scope>NUCLEOTIDE SEQUENCE [LARGE SCALE GENOMIC DNA]</scope>
    <source>
        <strain evidence="3 4">63.6F</strain>
    </source>
</reference>
<dbReference type="PROSITE" id="PS50011">
    <property type="entry name" value="PROTEIN_KINASE_DOM"/>
    <property type="match status" value="1"/>
</dbReference>
<keyword evidence="3" id="KW-0418">Kinase</keyword>
<dbReference type="EMBL" id="SPQQ01000002">
    <property type="protein sequence ID" value="TGE39064.1"/>
    <property type="molecule type" value="Genomic_DNA"/>
</dbReference>
<dbReference type="RefSeq" id="WP_135545558.1">
    <property type="nucleotide sequence ID" value="NZ_SPQQ01000002.1"/>
</dbReference>
<keyword evidence="3" id="KW-0808">Transferase</keyword>
<evidence type="ECO:0000313" key="3">
    <source>
        <dbReference type="EMBL" id="TGE39064.1"/>
    </source>
</evidence>
<keyword evidence="4" id="KW-1185">Reference proteome</keyword>
<gene>
    <name evidence="3" type="ORF">E4K67_06245</name>
</gene>
<organism evidence="3 4">
    <name type="scientific">Desulfosporosinus fructosivorans</name>
    <dbReference type="NCBI Taxonomy" id="2018669"/>
    <lineage>
        <taxon>Bacteria</taxon>
        <taxon>Bacillati</taxon>
        <taxon>Bacillota</taxon>
        <taxon>Clostridia</taxon>
        <taxon>Eubacteriales</taxon>
        <taxon>Desulfitobacteriaceae</taxon>
        <taxon>Desulfosporosinus</taxon>
    </lineage>
</organism>